<dbReference type="Pfam" id="PF01155">
    <property type="entry name" value="HypA"/>
    <property type="match status" value="1"/>
</dbReference>
<dbReference type="Proteomes" id="UP000035368">
    <property type="component" value="Chromosome"/>
</dbReference>
<reference evidence="4 5" key="1">
    <citation type="submission" date="2015-05" db="EMBL/GenBank/DDBJ databases">
        <title>Complete genome sequence of Corynebacterium epidermidicanis DSM 45586, isolated from the skin of a dog suffering from pruritus.</title>
        <authorList>
            <person name="Ruckert C."/>
            <person name="Albersmeier A."/>
            <person name="Winkler A."/>
            <person name="Tauch A."/>
        </authorList>
    </citation>
    <scope>NUCLEOTIDE SEQUENCE [LARGE SCALE GENOMIC DNA]</scope>
    <source>
        <strain evidence="4 5">DSM 45586</strain>
    </source>
</reference>
<organism evidence="4 5">
    <name type="scientific">Corynebacterium epidermidicanis</name>
    <dbReference type="NCBI Taxonomy" id="1050174"/>
    <lineage>
        <taxon>Bacteria</taxon>
        <taxon>Bacillati</taxon>
        <taxon>Actinomycetota</taxon>
        <taxon>Actinomycetes</taxon>
        <taxon>Mycobacteriales</taxon>
        <taxon>Corynebacteriaceae</taxon>
        <taxon>Corynebacterium</taxon>
    </lineage>
</organism>
<sequence length="109" mass="11635">MLTSVVSTVVAAAAGRKIKEVGLRVGARSGVVAEALEASWPIARAETACQEANLVITEVPAAVWCPSCEQEQPIDEFFALTCPVCDTPTADLRHGKEFEIAYVDVDTQD</sequence>
<dbReference type="InterPro" id="IPR000688">
    <property type="entry name" value="HypA/HybF"/>
</dbReference>
<protein>
    <submittedName>
        <fullName evidence="4">Zn finger protein HypA/HybF (Possibly regulating hydrogenase expression)</fullName>
    </submittedName>
</protein>
<keyword evidence="2" id="KW-0479">Metal-binding</keyword>
<keyword evidence="5" id="KW-1185">Reference proteome</keyword>
<evidence type="ECO:0000256" key="1">
    <source>
        <dbReference type="ARBA" id="ARBA00022596"/>
    </source>
</evidence>
<gene>
    <name evidence="4" type="ORF">CEPID_03160</name>
</gene>
<dbReference type="PIRSF" id="PIRSF004761">
    <property type="entry name" value="Hydrgn_mat_HypA"/>
    <property type="match status" value="1"/>
</dbReference>
<evidence type="ECO:0000256" key="3">
    <source>
        <dbReference type="ARBA" id="ARBA00022833"/>
    </source>
</evidence>
<evidence type="ECO:0000256" key="2">
    <source>
        <dbReference type="ARBA" id="ARBA00022723"/>
    </source>
</evidence>
<dbReference type="EMBL" id="CP011541">
    <property type="protein sequence ID" value="AKK02512.1"/>
    <property type="molecule type" value="Genomic_DNA"/>
</dbReference>
<dbReference type="GO" id="GO:0008270">
    <property type="term" value="F:zinc ion binding"/>
    <property type="evidence" value="ECO:0007669"/>
    <property type="project" value="TreeGrafter"/>
</dbReference>
<dbReference type="STRING" id="1050174.CEPID_03160"/>
<dbReference type="Gene3D" id="3.30.2320.80">
    <property type="match status" value="1"/>
</dbReference>
<dbReference type="GO" id="GO:0051604">
    <property type="term" value="P:protein maturation"/>
    <property type="evidence" value="ECO:0007669"/>
    <property type="project" value="InterPro"/>
</dbReference>
<dbReference type="PANTHER" id="PTHR34535">
    <property type="entry name" value="HYDROGENASE MATURATION FACTOR HYPA"/>
    <property type="match status" value="1"/>
</dbReference>
<proteinExistence type="predicted"/>
<dbReference type="AlphaFoldDB" id="A0A0G3GUF2"/>
<dbReference type="PATRIC" id="fig|1050174.4.peg.643"/>
<dbReference type="PANTHER" id="PTHR34535:SF3">
    <property type="entry name" value="HYDROGENASE MATURATION FACTOR HYPA"/>
    <property type="match status" value="1"/>
</dbReference>
<keyword evidence="3" id="KW-0862">Zinc</keyword>
<name>A0A0G3GUF2_9CORY</name>
<accession>A0A0G3GUF2</accession>
<evidence type="ECO:0000313" key="5">
    <source>
        <dbReference type="Proteomes" id="UP000035368"/>
    </source>
</evidence>
<keyword evidence="1" id="KW-0533">Nickel</keyword>
<dbReference type="GO" id="GO:0016151">
    <property type="term" value="F:nickel cation binding"/>
    <property type="evidence" value="ECO:0007669"/>
    <property type="project" value="InterPro"/>
</dbReference>
<dbReference type="KEGG" id="cei:CEPID_03160"/>
<evidence type="ECO:0000313" key="4">
    <source>
        <dbReference type="EMBL" id="AKK02512.1"/>
    </source>
</evidence>